<dbReference type="STRING" id="149040.A0A194XIU6"/>
<dbReference type="InParanoid" id="A0A194XIU6"/>
<evidence type="ECO:0000313" key="1">
    <source>
        <dbReference type="EMBL" id="KUJ19687.1"/>
    </source>
</evidence>
<dbReference type="EMBL" id="KQ947410">
    <property type="protein sequence ID" value="KUJ19687.1"/>
    <property type="molecule type" value="Genomic_DNA"/>
</dbReference>
<keyword evidence="2" id="KW-1185">Reference proteome</keyword>
<proteinExistence type="predicted"/>
<dbReference type="RefSeq" id="XP_018074042.1">
    <property type="nucleotide sequence ID" value="XM_018221905.1"/>
</dbReference>
<accession>A0A194XIU6</accession>
<protein>
    <submittedName>
        <fullName evidence="1">Uncharacterized protein</fullName>
    </submittedName>
</protein>
<dbReference type="KEGG" id="psco:LY89DRAFT_772164"/>
<dbReference type="AlphaFoldDB" id="A0A194XIU6"/>
<gene>
    <name evidence="1" type="ORF">LY89DRAFT_772164</name>
</gene>
<dbReference type="Proteomes" id="UP000070700">
    <property type="component" value="Unassembled WGS sequence"/>
</dbReference>
<reference evidence="1 2" key="1">
    <citation type="submission" date="2015-10" db="EMBL/GenBank/DDBJ databases">
        <title>Full genome of DAOMC 229536 Phialocephala scopiformis, a fungal endophyte of spruce producing the potent anti-insectan compound rugulosin.</title>
        <authorList>
            <consortium name="DOE Joint Genome Institute"/>
            <person name="Walker A.K."/>
            <person name="Frasz S.L."/>
            <person name="Seifert K.A."/>
            <person name="Miller J.D."/>
            <person name="Mondo S.J."/>
            <person name="Labutti K."/>
            <person name="Lipzen A."/>
            <person name="Dockter R."/>
            <person name="Kennedy M."/>
            <person name="Grigoriev I.V."/>
            <person name="Spatafora J.W."/>
        </authorList>
    </citation>
    <scope>NUCLEOTIDE SEQUENCE [LARGE SCALE GENOMIC DNA]</scope>
    <source>
        <strain evidence="1 2">CBS 120377</strain>
    </source>
</reference>
<organism evidence="1 2">
    <name type="scientific">Mollisia scopiformis</name>
    <name type="common">Conifer needle endophyte fungus</name>
    <name type="synonym">Phialocephala scopiformis</name>
    <dbReference type="NCBI Taxonomy" id="149040"/>
    <lineage>
        <taxon>Eukaryota</taxon>
        <taxon>Fungi</taxon>
        <taxon>Dikarya</taxon>
        <taxon>Ascomycota</taxon>
        <taxon>Pezizomycotina</taxon>
        <taxon>Leotiomycetes</taxon>
        <taxon>Helotiales</taxon>
        <taxon>Mollisiaceae</taxon>
        <taxon>Mollisia</taxon>
    </lineage>
</organism>
<evidence type="ECO:0000313" key="2">
    <source>
        <dbReference type="Proteomes" id="UP000070700"/>
    </source>
</evidence>
<dbReference type="OrthoDB" id="4501419at2759"/>
<sequence>MMSVGPRTDFTQLLDDKSLMLMNQDLLSIEYINHLVAFKTTNITTKGGKVLPIELWNIILELTLAGHAVQELSTERILWCRRVELDSVRPCRYLRSRNQVLSFERFMVKPNEEDPDRSPSPFALPTQGEESNIDVLITSADEGLSIKSECLFSDLTVPDVICYMEDGRCNLCAGDRFICPGCTRGQAQRFDAFMGCGVDLACPLCMGLDFCLEHKEFLRRYYNEDQAPDEEQEAVDAWIQQRLDEFGYKGVRG</sequence>
<dbReference type="GeneID" id="28831631"/>
<name>A0A194XIU6_MOLSC</name>